<keyword evidence="8" id="KW-0106">Calcium</keyword>
<organism evidence="16 17">
    <name type="scientific">Vanrija albida</name>
    <dbReference type="NCBI Taxonomy" id="181172"/>
    <lineage>
        <taxon>Eukaryota</taxon>
        <taxon>Fungi</taxon>
        <taxon>Dikarya</taxon>
        <taxon>Basidiomycota</taxon>
        <taxon>Agaricomycotina</taxon>
        <taxon>Tremellomycetes</taxon>
        <taxon>Trichosporonales</taxon>
        <taxon>Trichosporonaceae</taxon>
        <taxon>Vanrija</taxon>
    </lineage>
</organism>
<keyword evidence="17" id="KW-1185">Reference proteome</keyword>
<comment type="cofactor">
    <cofactor evidence="2">
        <name>Ca(2+)</name>
        <dbReference type="ChEBI" id="CHEBI:29108"/>
    </cofactor>
</comment>
<evidence type="ECO:0000256" key="14">
    <source>
        <dbReference type="SAM" id="SignalP"/>
    </source>
</evidence>
<evidence type="ECO:0000256" key="5">
    <source>
        <dbReference type="ARBA" id="ARBA00022723"/>
    </source>
</evidence>
<evidence type="ECO:0000256" key="2">
    <source>
        <dbReference type="ARBA" id="ARBA00001913"/>
    </source>
</evidence>
<feature type="chain" id="PRO_5046263398" description="alpha-amylase" evidence="14">
    <location>
        <begin position="21"/>
        <end position="549"/>
    </location>
</feature>
<keyword evidence="7" id="KW-0378">Hydrolase</keyword>
<dbReference type="Gene3D" id="3.20.20.80">
    <property type="entry name" value="Glycosidases"/>
    <property type="match status" value="1"/>
</dbReference>
<evidence type="ECO:0000256" key="6">
    <source>
        <dbReference type="ARBA" id="ARBA00022729"/>
    </source>
</evidence>
<reference evidence="16 17" key="1">
    <citation type="submission" date="2023-08" db="EMBL/GenBank/DDBJ databases">
        <title>Annotated Genome Sequence of Vanrija albida AlHP1.</title>
        <authorList>
            <person name="Herzog R."/>
        </authorList>
    </citation>
    <scope>NUCLEOTIDE SEQUENCE [LARGE SCALE GENOMIC DNA]</scope>
    <source>
        <strain evidence="16 17">AlHP1</strain>
    </source>
</reference>
<evidence type="ECO:0000256" key="10">
    <source>
        <dbReference type="ARBA" id="ARBA00023180"/>
    </source>
</evidence>
<gene>
    <name evidence="16" type="ORF">Q8F55_001431</name>
</gene>
<evidence type="ECO:0000256" key="7">
    <source>
        <dbReference type="ARBA" id="ARBA00022801"/>
    </source>
</evidence>
<evidence type="ECO:0000256" key="9">
    <source>
        <dbReference type="ARBA" id="ARBA00023157"/>
    </source>
</evidence>
<dbReference type="Pfam" id="PF09260">
    <property type="entry name" value="A_amylase_dom_C"/>
    <property type="match status" value="1"/>
</dbReference>
<dbReference type="Pfam" id="PF00128">
    <property type="entry name" value="Alpha-amylase"/>
    <property type="match status" value="1"/>
</dbReference>
<dbReference type="GeneID" id="95982474"/>
<feature type="region of interest" description="Disordered" evidence="13">
    <location>
        <begin position="515"/>
        <end position="549"/>
    </location>
</feature>
<evidence type="ECO:0000313" key="16">
    <source>
        <dbReference type="EMBL" id="KAL1413653.1"/>
    </source>
</evidence>
<dbReference type="Proteomes" id="UP001565368">
    <property type="component" value="Unassembled WGS sequence"/>
</dbReference>
<keyword evidence="11" id="KW-0119">Carbohydrate metabolism</keyword>
<dbReference type="InterPro" id="IPR017853">
    <property type="entry name" value="GH"/>
</dbReference>
<comment type="catalytic activity">
    <reaction evidence="1">
        <text>Endohydrolysis of (1-&gt;4)-alpha-D-glucosidic linkages in polysaccharides containing three or more (1-&gt;4)-alpha-linked D-glucose units.</text>
        <dbReference type="EC" id="3.2.1.1"/>
    </reaction>
</comment>
<keyword evidence="5" id="KW-0479">Metal-binding</keyword>
<comment type="similarity">
    <text evidence="3">Belongs to the glycosyl hydrolase 13 family.</text>
</comment>
<proteinExistence type="inferred from homology"/>
<keyword evidence="10" id="KW-0325">Glycoprotein</keyword>
<dbReference type="SUPFAM" id="SSF51011">
    <property type="entry name" value="Glycosyl hydrolase domain"/>
    <property type="match status" value="1"/>
</dbReference>
<evidence type="ECO:0000313" key="17">
    <source>
        <dbReference type="Proteomes" id="UP001565368"/>
    </source>
</evidence>
<evidence type="ECO:0000256" key="3">
    <source>
        <dbReference type="ARBA" id="ARBA00008061"/>
    </source>
</evidence>
<name>A0ABR3QFZ9_9TREE</name>
<dbReference type="RefSeq" id="XP_069213597.1">
    <property type="nucleotide sequence ID" value="XM_069350053.1"/>
</dbReference>
<dbReference type="InterPro" id="IPR006047">
    <property type="entry name" value="GH13_cat_dom"/>
</dbReference>
<feature type="signal peptide" evidence="14">
    <location>
        <begin position="1"/>
        <end position="20"/>
    </location>
</feature>
<dbReference type="EMBL" id="JBBXJM010000001">
    <property type="protein sequence ID" value="KAL1413653.1"/>
    <property type="molecule type" value="Genomic_DNA"/>
</dbReference>
<dbReference type="InterPro" id="IPR013777">
    <property type="entry name" value="A-amylase-like"/>
</dbReference>
<keyword evidence="12" id="KW-0326">Glycosidase</keyword>
<evidence type="ECO:0000256" key="11">
    <source>
        <dbReference type="ARBA" id="ARBA00023277"/>
    </source>
</evidence>
<dbReference type="Gene3D" id="2.60.40.1180">
    <property type="entry name" value="Golgi alpha-mannosidase II"/>
    <property type="match status" value="1"/>
</dbReference>
<evidence type="ECO:0000256" key="4">
    <source>
        <dbReference type="ARBA" id="ARBA00012595"/>
    </source>
</evidence>
<comment type="caution">
    <text evidence="16">The sequence shown here is derived from an EMBL/GenBank/DDBJ whole genome shotgun (WGS) entry which is preliminary data.</text>
</comment>
<evidence type="ECO:0000256" key="13">
    <source>
        <dbReference type="SAM" id="MobiDB-lite"/>
    </source>
</evidence>
<evidence type="ECO:0000256" key="1">
    <source>
        <dbReference type="ARBA" id="ARBA00000548"/>
    </source>
</evidence>
<accession>A0ABR3QFZ9</accession>
<keyword evidence="9" id="KW-1015">Disulfide bond</keyword>
<dbReference type="PIRSF" id="PIRSF001024">
    <property type="entry name" value="Alph-amyl_fung"/>
    <property type="match status" value="1"/>
</dbReference>
<dbReference type="SUPFAM" id="SSF51445">
    <property type="entry name" value="(Trans)glycosidases"/>
    <property type="match status" value="1"/>
</dbReference>
<keyword evidence="6 14" id="KW-0732">Signal</keyword>
<evidence type="ECO:0000256" key="8">
    <source>
        <dbReference type="ARBA" id="ARBA00022837"/>
    </source>
</evidence>
<dbReference type="EC" id="3.2.1.1" evidence="4"/>
<feature type="domain" description="Glycosyl hydrolase family 13 catalytic" evidence="15">
    <location>
        <begin position="33"/>
        <end position="398"/>
    </location>
</feature>
<dbReference type="CDD" id="cd11319">
    <property type="entry name" value="AmyAc_euk_AmyA"/>
    <property type="match status" value="1"/>
</dbReference>
<dbReference type="PANTHER" id="PTHR10357">
    <property type="entry name" value="ALPHA-AMYLASE FAMILY MEMBER"/>
    <property type="match status" value="1"/>
</dbReference>
<feature type="compositionally biased region" description="Basic residues" evidence="13">
    <location>
        <begin position="520"/>
        <end position="534"/>
    </location>
</feature>
<evidence type="ECO:0000259" key="15">
    <source>
        <dbReference type="SMART" id="SM00642"/>
    </source>
</evidence>
<dbReference type="PANTHER" id="PTHR10357:SF215">
    <property type="entry name" value="ALPHA-AMYLASE 1"/>
    <property type="match status" value="1"/>
</dbReference>
<dbReference type="InterPro" id="IPR015340">
    <property type="entry name" value="A_amylase_C_dom"/>
</dbReference>
<protein>
    <recommendedName>
        <fullName evidence="4">alpha-amylase</fullName>
        <ecNumber evidence="4">3.2.1.1</ecNumber>
    </recommendedName>
</protein>
<dbReference type="InterPro" id="IPR013780">
    <property type="entry name" value="Glyco_hydro_b"/>
</dbReference>
<evidence type="ECO:0000256" key="12">
    <source>
        <dbReference type="ARBA" id="ARBA00023295"/>
    </source>
</evidence>
<dbReference type="SMART" id="SM00642">
    <property type="entry name" value="Aamy"/>
    <property type="match status" value="1"/>
</dbReference>
<sequence length="549" mass="61075">MLLLPSLLLASLAAAPLTAALTTAQLRQRSIYQVITDRFARSDGRIDSYCNPADQKYCGGTWKGIEQQLGYIQGMGFDTVWISPIVANIPGFGTDTGAFHESYHGYWASNIFQLNPHFGSPQDLKDLSAALHARGMYLMVDVVANHVGADDQSGMGREFQPSEEIYGKLSSISHYHRYCKASDASQLQSEICWIDDYMPDLDTENPDVIATLNAWIHHMVTIFDIDAIRVDTVKHVRKDFWPPFVVASGVAALGEVWHGDPAYLRPYQERSIDSLLDYATFYHLRRTFEKPNEYGIDELTSMITRVQRDMPDPTLLGSFVENHDTYRVASVSPNPDRALLKNAAIYPFVNDGFPIIYQGQEHGLRGGSDPYNREAIWLFGYAPNKPMYLVFQRLNLARRRAMDTPGFSTTLLKHHKLDPKTAVLVKGPMVTMLTNSGSLVLPRVYYLTSAITGYAPKMPVVDVLTGQIFATDPLGGLATTIVAGEPRVFLPFSVFEGKKQVQWQMSQADRIAAAPAVGQGHKRTGSGHKTHSRTSSKGSSMFGWLRGSK</sequence>